<dbReference type="Proteomes" id="UP000547931">
    <property type="component" value="Unassembled WGS sequence"/>
</dbReference>
<evidence type="ECO:0000313" key="1">
    <source>
        <dbReference type="EMBL" id="NHB96774.1"/>
    </source>
</evidence>
<keyword evidence="2" id="KW-1185">Reference proteome</keyword>
<gene>
    <name evidence="1" type="ORF">C5470_10275</name>
</gene>
<reference evidence="1 2" key="1">
    <citation type="submission" date="2018-02" db="EMBL/GenBank/DDBJ databases">
        <authorList>
            <person name="Machado R.A."/>
        </authorList>
    </citation>
    <scope>NUCLEOTIDE SEQUENCE [LARGE SCALE GENOMIC DNA]</scope>
    <source>
        <strain evidence="1 2">DSM 23271</strain>
    </source>
</reference>
<sequence length="146" mass="16981">MLLISGLINWEYYITEVSNRDNCFSLCIKFVTSREPLQVEFVPAGAALSTYDLNDKSFNIYVLENFVKDSENHPLRRKMLLYTLYTTLIFMNMVDGEIVRIHEPVEDKIAYYCSFGFELERCGYVMSCDIKTLIEKVKSRSESLAL</sequence>
<comment type="caution">
    <text evidence="1">The sequence shown here is derived from an EMBL/GenBank/DDBJ whole genome shotgun (WGS) entry which is preliminary data.</text>
</comment>
<evidence type="ECO:0008006" key="3">
    <source>
        <dbReference type="Google" id="ProtNLM"/>
    </source>
</evidence>
<name>A0A7X5QM58_9GAMM</name>
<proteinExistence type="predicted"/>
<organism evidence="1 2">
    <name type="scientific">Photorhabdus stackebrandtii</name>
    <dbReference type="NCBI Taxonomy" id="1123042"/>
    <lineage>
        <taxon>Bacteria</taxon>
        <taxon>Pseudomonadati</taxon>
        <taxon>Pseudomonadota</taxon>
        <taxon>Gammaproteobacteria</taxon>
        <taxon>Enterobacterales</taxon>
        <taxon>Morganellaceae</taxon>
        <taxon>Photorhabdus</taxon>
    </lineage>
</organism>
<dbReference type="AlphaFoldDB" id="A0A7X5QM58"/>
<protein>
    <recommendedName>
        <fullName evidence="3">N-acetyltransferase</fullName>
    </recommendedName>
</protein>
<dbReference type="EMBL" id="PUJV01000009">
    <property type="protein sequence ID" value="NHB96774.1"/>
    <property type="molecule type" value="Genomic_DNA"/>
</dbReference>
<accession>A0A7X5QM58</accession>
<evidence type="ECO:0000313" key="2">
    <source>
        <dbReference type="Proteomes" id="UP000547931"/>
    </source>
</evidence>